<name>A0ABT9LP41_STRGD</name>
<sequence>MDDPQRSDLAYRSYEDLCAALRFCLPDLRRADGFGADVFEHWFDLIDKLV</sequence>
<evidence type="ECO:0000313" key="2">
    <source>
        <dbReference type="Proteomes" id="UP001231675"/>
    </source>
</evidence>
<dbReference type="RefSeq" id="WP_189418418.1">
    <property type="nucleotide sequence ID" value="NZ_BMSM01000008.1"/>
</dbReference>
<dbReference type="GeneID" id="91554787"/>
<dbReference type="Proteomes" id="UP001231675">
    <property type="component" value="Unassembled WGS sequence"/>
</dbReference>
<reference evidence="1 2" key="1">
    <citation type="submission" date="2023-07" db="EMBL/GenBank/DDBJ databases">
        <title>Sequencing the genomes of 1000 actinobacteria strains.</title>
        <authorList>
            <person name="Klenk H.-P."/>
        </authorList>
    </citation>
    <scope>NUCLEOTIDE SEQUENCE [LARGE SCALE GENOMIC DNA]</scope>
    <source>
        <strain evidence="1 2">DSM 40229</strain>
    </source>
</reference>
<evidence type="ECO:0000313" key="1">
    <source>
        <dbReference type="EMBL" id="MDP9685305.1"/>
    </source>
</evidence>
<protein>
    <submittedName>
        <fullName evidence="1">Uncharacterized protein</fullName>
    </submittedName>
</protein>
<proteinExistence type="predicted"/>
<comment type="caution">
    <text evidence="1">The sequence shown here is derived from an EMBL/GenBank/DDBJ whole genome shotgun (WGS) entry which is preliminary data.</text>
</comment>
<organism evidence="1 2">
    <name type="scientific">Streptomyces griseoviridis</name>
    <dbReference type="NCBI Taxonomy" id="45398"/>
    <lineage>
        <taxon>Bacteria</taxon>
        <taxon>Bacillati</taxon>
        <taxon>Actinomycetota</taxon>
        <taxon>Actinomycetes</taxon>
        <taxon>Kitasatosporales</taxon>
        <taxon>Streptomycetaceae</taxon>
        <taxon>Streptomyces</taxon>
    </lineage>
</organism>
<gene>
    <name evidence="1" type="ORF">J2S47_005807</name>
</gene>
<dbReference type="EMBL" id="JAURUD010000001">
    <property type="protein sequence ID" value="MDP9685305.1"/>
    <property type="molecule type" value="Genomic_DNA"/>
</dbReference>
<accession>A0ABT9LP41</accession>
<keyword evidence="2" id="KW-1185">Reference proteome</keyword>